<dbReference type="AlphaFoldDB" id="A0A0D2PNC7"/>
<dbReference type="PROSITE" id="PS50219">
    <property type="entry name" value="CNH"/>
    <property type="match status" value="1"/>
</dbReference>
<dbReference type="OMA" id="PVDVPPY"/>
<comment type="subcellular location">
    <subcellularLocation>
        <location evidence="1">Cytoplasm</location>
    </subcellularLocation>
</comment>
<evidence type="ECO:0000256" key="3">
    <source>
        <dbReference type="ARBA" id="ARBA00022490"/>
    </source>
</evidence>
<evidence type="ECO:0000313" key="7">
    <source>
        <dbReference type="EMBL" id="KJA21405.1"/>
    </source>
</evidence>
<organism evidence="7 8">
    <name type="scientific">Hypholoma sublateritium (strain FD-334 SS-4)</name>
    <dbReference type="NCBI Taxonomy" id="945553"/>
    <lineage>
        <taxon>Eukaryota</taxon>
        <taxon>Fungi</taxon>
        <taxon>Dikarya</taxon>
        <taxon>Basidiomycota</taxon>
        <taxon>Agaricomycotina</taxon>
        <taxon>Agaricomycetes</taxon>
        <taxon>Agaricomycetidae</taxon>
        <taxon>Agaricales</taxon>
        <taxon>Agaricineae</taxon>
        <taxon>Strophariaceae</taxon>
        <taxon>Hypholoma</taxon>
    </lineage>
</organism>
<keyword evidence="2" id="KW-0813">Transport</keyword>
<reference evidence="8" key="1">
    <citation type="submission" date="2014-04" db="EMBL/GenBank/DDBJ databases">
        <title>Evolutionary Origins and Diversification of the Mycorrhizal Mutualists.</title>
        <authorList>
            <consortium name="DOE Joint Genome Institute"/>
            <consortium name="Mycorrhizal Genomics Consortium"/>
            <person name="Kohler A."/>
            <person name="Kuo A."/>
            <person name="Nagy L.G."/>
            <person name="Floudas D."/>
            <person name="Copeland A."/>
            <person name="Barry K.W."/>
            <person name="Cichocki N."/>
            <person name="Veneault-Fourrey C."/>
            <person name="LaButti K."/>
            <person name="Lindquist E.A."/>
            <person name="Lipzen A."/>
            <person name="Lundell T."/>
            <person name="Morin E."/>
            <person name="Murat C."/>
            <person name="Riley R."/>
            <person name="Ohm R."/>
            <person name="Sun H."/>
            <person name="Tunlid A."/>
            <person name="Henrissat B."/>
            <person name="Grigoriev I.V."/>
            <person name="Hibbett D.S."/>
            <person name="Martin F."/>
        </authorList>
    </citation>
    <scope>NUCLEOTIDE SEQUENCE [LARGE SCALE GENOMIC DNA]</scope>
    <source>
        <strain evidence="8">FD-334 SS-4</strain>
    </source>
</reference>
<dbReference type="Proteomes" id="UP000054270">
    <property type="component" value="Unassembled WGS sequence"/>
</dbReference>
<keyword evidence="4" id="KW-0653">Protein transport</keyword>
<dbReference type="PANTHER" id="PTHR12894">
    <property type="entry name" value="CNH DOMAIN CONTAINING"/>
    <property type="match status" value="1"/>
</dbReference>
<dbReference type="OrthoDB" id="5325112at2759"/>
<dbReference type="EMBL" id="KN817558">
    <property type="protein sequence ID" value="KJA21405.1"/>
    <property type="molecule type" value="Genomic_DNA"/>
</dbReference>
<evidence type="ECO:0000313" key="8">
    <source>
        <dbReference type="Proteomes" id="UP000054270"/>
    </source>
</evidence>
<evidence type="ECO:0000259" key="6">
    <source>
        <dbReference type="PROSITE" id="PS50219"/>
    </source>
</evidence>
<dbReference type="GO" id="GO:0016020">
    <property type="term" value="C:membrane"/>
    <property type="evidence" value="ECO:0007669"/>
    <property type="project" value="TreeGrafter"/>
</dbReference>
<dbReference type="Pfam" id="PF00780">
    <property type="entry name" value="CNH"/>
    <property type="match status" value="1"/>
</dbReference>
<dbReference type="GO" id="GO:0015031">
    <property type="term" value="P:protein transport"/>
    <property type="evidence" value="ECO:0007669"/>
    <property type="project" value="UniProtKB-KW"/>
</dbReference>
<evidence type="ECO:0000256" key="2">
    <source>
        <dbReference type="ARBA" id="ARBA00022448"/>
    </source>
</evidence>
<evidence type="ECO:0000256" key="1">
    <source>
        <dbReference type="ARBA" id="ARBA00004496"/>
    </source>
</evidence>
<gene>
    <name evidence="7" type="ORF">HYPSUDRAFT_140625</name>
</gene>
<proteinExistence type="predicted"/>
<feature type="domain" description="CNH" evidence="6">
    <location>
        <begin position="33"/>
        <end position="324"/>
    </location>
</feature>
<protein>
    <recommendedName>
        <fullName evidence="6">CNH domain-containing protein</fullName>
    </recommendedName>
</protein>
<evidence type="ECO:0000256" key="5">
    <source>
        <dbReference type="SAM" id="MobiDB-lite"/>
    </source>
</evidence>
<dbReference type="InterPro" id="IPR001180">
    <property type="entry name" value="CNH_dom"/>
</dbReference>
<evidence type="ECO:0000256" key="4">
    <source>
        <dbReference type="ARBA" id="ARBA00022927"/>
    </source>
</evidence>
<accession>A0A0D2PNC7</accession>
<dbReference type="GO" id="GO:0005737">
    <property type="term" value="C:cytoplasm"/>
    <property type="evidence" value="ECO:0007669"/>
    <property type="project" value="UniProtKB-SubCell"/>
</dbReference>
<keyword evidence="3" id="KW-0963">Cytoplasm</keyword>
<name>A0A0D2PNC7_HYPSF</name>
<keyword evidence="8" id="KW-1185">Reference proteome</keyword>
<sequence length="379" mass="41266">MTSAPQNPAEIPPFQLQSLIQDVIDSASASTGRIQVRCTQALGSEIYVGCSNGELLRFALQADDPQKLESYVLISRQTIPGSKSLDEIVLVPSLSRALVLSDHQIHFYTIPSLDPYPTKPIRHAITFAVDDQHLKRLQPLLSASGVPLPPEPVDFCVVKRSSIAIFTMKDRLLYQKEIPLPQGSPTITLARRTGKSLCIADKEYYSILDLEASSLFQVIPVSQSSEPTPFVVKPSITVISQNEFLLLSWTGASTLGLFITGDGDPVRGTLEWPSHPEAICLDYPYIISLLPNNTIEAHSVETQIIAQVIGAPPTSPPPSKPSSPVKPSMHQRSASSTSKDVLIGSSRRVNLVSSIGGYLVPSTQRSEKMRAVPIKLLRS</sequence>
<dbReference type="InterPro" id="IPR032914">
    <property type="entry name" value="Vam6/VPS39/TRAP1"/>
</dbReference>
<dbReference type="GO" id="GO:0034058">
    <property type="term" value="P:endosomal vesicle fusion"/>
    <property type="evidence" value="ECO:0007669"/>
    <property type="project" value="TreeGrafter"/>
</dbReference>
<dbReference type="STRING" id="945553.A0A0D2PNC7"/>
<dbReference type="PANTHER" id="PTHR12894:SF27">
    <property type="entry name" value="TRANSFORMING GROWTH FACTOR-BETA RECEPTOR-ASSOCIATED PROTEIN 1"/>
    <property type="match status" value="1"/>
</dbReference>
<feature type="region of interest" description="Disordered" evidence="5">
    <location>
        <begin position="309"/>
        <end position="342"/>
    </location>
</feature>
<dbReference type="GO" id="GO:0006914">
    <property type="term" value="P:autophagy"/>
    <property type="evidence" value="ECO:0007669"/>
    <property type="project" value="TreeGrafter"/>
</dbReference>
<feature type="compositionally biased region" description="Polar residues" evidence="5">
    <location>
        <begin position="330"/>
        <end position="339"/>
    </location>
</feature>